<dbReference type="Proteomes" id="UP000216215">
    <property type="component" value="Unassembled WGS sequence"/>
</dbReference>
<evidence type="ECO:0000256" key="1">
    <source>
        <dbReference type="SAM" id="MobiDB-lite"/>
    </source>
</evidence>
<gene>
    <name evidence="2" type="ORF">CIT25_33940</name>
</gene>
<dbReference type="EMBL" id="NPKI01000051">
    <property type="protein sequence ID" value="PAP97622.1"/>
    <property type="molecule type" value="Genomic_DNA"/>
</dbReference>
<feature type="region of interest" description="Disordered" evidence="1">
    <location>
        <begin position="1"/>
        <end position="25"/>
    </location>
</feature>
<comment type="caution">
    <text evidence="2">The sequence shown here is derived from an EMBL/GenBank/DDBJ whole genome shotgun (WGS) entry which is preliminary data.</text>
</comment>
<proteinExistence type="predicted"/>
<name>A0AB36QZQ8_9HYPH</name>
<dbReference type="SUPFAM" id="SSF55874">
    <property type="entry name" value="ATPase domain of HSP90 chaperone/DNA topoisomerase II/histidine kinase"/>
    <property type="match status" value="1"/>
</dbReference>
<protein>
    <recommendedName>
        <fullName evidence="4">ATP-binding protein</fullName>
    </recommendedName>
</protein>
<dbReference type="Gene3D" id="3.30.565.10">
    <property type="entry name" value="Histidine kinase-like ATPase, C-terminal domain"/>
    <property type="match status" value="1"/>
</dbReference>
<dbReference type="InterPro" id="IPR036890">
    <property type="entry name" value="HATPase_C_sf"/>
</dbReference>
<organism evidence="2 3">
    <name type="scientific">Mesorhizobium mediterraneum</name>
    <dbReference type="NCBI Taxonomy" id="43617"/>
    <lineage>
        <taxon>Bacteria</taxon>
        <taxon>Pseudomonadati</taxon>
        <taxon>Pseudomonadota</taxon>
        <taxon>Alphaproteobacteria</taxon>
        <taxon>Hyphomicrobiales</taxon>
        <taxon>Phyllobacteriaceae</taxon>
        <taxon>Mesorhizobium</taxon>
    </lineage>
</organism>
<reference evidence="3" key="1">
    <citation type="submission" date="2017-08" db="EMBL/GenBank/DDBJ databases">
        <title>Mesorhizobium wenxinae sp. nov., a novel rhizobial species isolated from root nodules of chickpea (Cicer arietinum L.).</title>
        <authorList>
            <person name="Zhang J."/>
        </authorList>
    </citation>
    <scope>NUCLEOTIDE SEQUENCE [LARGE SCALE GENOMIC DNA]</scope>
    <source>
        <strain evidence="3">USDA 3392</strain>
    </source>
</reference>
<evidence type="ECO:0008006" key="4">
    <source>
        <dbReference type="Google" id="ProtNLM"/>
    </source>
</evidence>
<evidence type="ECO:0000313" key="2">
    <source>
        <dbReference type="EMBL" id="PAP97622.1"/>
    </source>
</evidence>
<accession>A0AB36QZQ8</accession>
<dbReference type="AlphaFoldDB" id="A0AB36QZQ8"/>
<sequence length="508" mass="56411">MATKAGATRRPLSSPPLRRNGGVSGEKAKMQIIPVEVQSDFIERQTKAQPTQALAELIWNALDADASRVSVEFDEDGLGGMSAIVISDNGDGIPYSDAPELFRNLGGSWKIHGARATKRGRMLHGQEGRGRFKAFALGTVVDWKVTYKDSDGRLMRYEVSILESDIKQVRISDEAPVSGPAETGVTVIIGGPKRQFATLASDGGLQDLAEIFAIYLKHYRDVMIEVAGNRIDPAYAIDEVWEKALPDIIDESGISHEASLEIIGWRRQTKRALYLCNQQGFPLSQVEARFHVGDFQFSAYLKSSLVSRLQQENRLDLAEMVPALQTSIDLARDQIKLLYRERAAERARTVVEEWKQREVYPFDGDEAETAVSKAERQIFDIVAVTVQDATPSLREASTPELALHLRLLKHAIERSPTELQKILQEVLKLPPRTHAKLANLLEETSLAGIISAVGVVTDRLKFLTALEAVLFDPEMSQRLRERTQLHKSWNRTHGCSAKNTISGLATGH</sequence>
<dbReference type="Pfam" id="PF13589">
    <property type="entry name" value="HATPase_c_3"/>
    <property type="match status" value="1"/>
</dbReference>
<evidence type="ECO:0000313" key="3">
    <source>
        <dbReference type="Proteomes" id="UP000216215"/>
    </source>
</evidence>
<feature type="compositionally biased region" description="Low complexity" evidence="1">
    <location>
        <begin position="9"/>
        <end position="19"/>
    </location>
</feature>
<keyword evidence="3" id="KW-1185">Reference proteome</keyword>